<keyword evidence="7" id="KW-0132">Cell division</keyword>
<keyword evidence="11" id="KW-0498">Mitosis</keyword>
<dbReference type="InterPro" id="IPR017907">
    <property type="entry name" value="Znf_RING_CS"/>
</dbReference>
<dbReference type="GO" id="GO:0016567">
    <property type="term" value="P:protein ubiquitination"/>
    <property type="evidence" value="ECO:0007669"/>
    <property type="project" value="TreeGrafter"/>
</dbReference>
<evidence type="ECO:0000256" key="8">
    <source>
        <dbReference type="ARBA" id="ARBA00022679"/>
    </source>
</evidence>
<evidence type="ECO:0000256" key="17">
    <source>
        <dbReference type="ARBA" id="ARBA00031332"/>
    </source>
</evidence>
<evidence type="ECO:0000259" key="20">
    <source>
        <dbReference type="PROSITE" id="PS50006"/>
    </source>
</evidence>
<feature type="domain" description="RING-type" evidence="21">
    <location>
        <begin position="305"/>
        <end position="344"/>
    </location>
</feature>
<evidence type="ECO:0000256" key="3">
    <source>
        <dbReference type="ARBA" id="ARBA00004906"/>
    </source>
</evidence>
<keyword evidence="9" id="KW-0479">Metal-binding</keyword>
<dbReference type="Pfam" id="PF00498">
    <property type="entry name" value="FHA"/>
    <property type="match status" value="1"/>
</dbReference>
<dbReference type="PANTHER" id="PTHR16079:SF4">
    <property type="entry name" value="E3 UBIQUITIN-PROTEIN LIGASE CHFR"/>
    <property type="match status" value="1"/>
</dbReference>
<dbReference type="InterPro" id="IPR001841">
    <property type="entry name" value="Znf_RING"/>
</dbReference>
<keyword evidence="8" id="KW-0808">Transferase</keyword>
<evidence type="ECO:0000313" key="23">
    <source>
        <dbReference type="Proteomes" id="UP001283361"/>
    </source>
</evidence>
<comment type="similarity">
    <text evidence="4">Belongs to the CHFR family.</text>
</comment>
<evidence type="ECO:0000256" key="16">
    <source>
        <dbReference type="ARBA" id="ARBA00029800"/>
    </source>
</evidence>
<evidence type="ECO:0000256" key="9">
    <source>
        <dbReference type="ARBA" id="ARBA00022723"/>
    </source>
</evidence>
<dbReference type="GO" id="GO:0008270">
    <property type="term" value="F:zinc ion binding"/>
    <property type="evidence" value="ECO:0007669"/>
    <property type="project" value="UniProtKB-KW"/>
</dbReference>
<dbReference type="EMBL" id="JAWDGP010000462">
    <property type="protein sequence ID" value="KAK3800308.1"/>
    <property type="molecule type" value="Genomic_DNA"/>
</dbReference>
<dbReference type="Gene3D" id="2.60.200.20">
    <property type="match status" value="1"/>
</dbReference>
<comment type="pathway">
    <text evidence="3">Protein modification; protein ubiquitination.</text>
</comment>
<comment type="caution">
    <text evidence="22">The sequence shown here is derived from an EMBL/GenBank/DDBJ whole genome shotgun (WGS) entry which is preliminary data.</text>
</comment>
<dbReference type="InterPro" id="IPR040909">
    <property type="entry name" value="CHFR_Znf-CRD"/>
</dbReference>
<dbReference type="CDD" id="cd22672">
    <property type="entry name" value="FHA_CHFR"/>
    <property type="match status" value="1"/>
</dbReference>
<dbReference type="Pfam" id="PF17979">
    <property type="entry name" value="zf-CRD"/>
    <property type="match status" value="1"/>
</dbReference>
<dbReference type="Gene3D" id="3.30.40.10">
    <property type="entry name" value="Zinc/RING finger domain, C3HC4 (zinc finger)"/>
    <property type="match status" value="1"/>
</dbReference>
<dbReference type="GO" id="GO:0051301">
    <property type="term" value="P:cell division"/>
    <property type="evidence" value="ECO:0007669"/>
    <property type="project" value="UniProtKB-KW"/>
</dbReference>
<keyword evidence="10 18" id="KW-0863">Zinc-finger</keyword>
<dbReference type="FunFam" id="3.30.40.10:FF:000203">
    <property type="entry name" value="E3 ubiquitin-protein ligase CHFR isoform X1"/>
    <property type="match status" value="1"/>
</dbReference>
<keyword evidence="13" id="KW-0862">Zinc</keyword>
<evidence type="ECO:0000256" key="13">
    <source>
        <dbReference type="ARBA" id="ARBA00022833"/>
    </source>
</evidence>
<name>A0AAE1EBX1_9GAST</name>
<dbReference type="SUPFAM" id="SSF57850">
    <property type="entry name" value="RING/U-box"/>
    <property type="match status" value="1"/>
</dbReference>
<feature type="compositionally biased region" description="Acidic residues" evidence="19">
    <location>
        <begin position="411"/>
        <end position="441"/>
    </location>
</feature>
<sequence>MFKDTSSVSGKMNETLVTELLCCVALFTSKAVTDFRGCYKFLDRAEFARFDSEEMSADDKESWAQLVCTTDIDAPPALISKDKFSIGRNGNCDISHGGNKLVSGNHCYIERDHKGKVWLYDTSTNGTLLNLKVKLSRGECREINHGDEFHLVHKKDNTDEDIGYIFQDLKALEAETSSDLEETEEYDHTIADVNATLEDEDVNLTSTQCLAQVAAKRKKPDEEETKCSSKKSKPEEQCETFTAKCTTSTASSSKTDDSTAASTSKSNDPTNQDEPKPGSSGIELVHGKEMAKEPEEDALAETLICIICQELLHDCISLQPCMHSFCSGCYSEWMELSQECPSCRVKVDRINKNHIVNNLVEAYLKLNPDKRRPEEDIQALEAKNKITRDMLYPANQVTGSLQGSQTRYSDSDENSDEMNEDEEEDEFEEEEDDEEEEEEDREANANPYVLVNHYGIPIYGGVPIGPPAPPLCRQCPQYDPTRDMNAIYGQPGPSADPDAKKMPTPPDFVCQWQGRANHVLCLCCMQPMPDRRNQFNYRPDCPVPPQQCALCYRSFCHAYWGCRRPTCNGCLGKLKDMNFGKGCLLSLIANNPHESHIFKTYLEAKGLSVRDVLAVCLAKLVNREYTCRDEVRLTSLNGINTPVCFACGFKNFQELAYCYRRDIDKDELPAEVTARPDCHWGKNCRTQTSKPEHAKRFNHICEQTRIT</sequence>
<dbReference type="AlphaFoldDB" id="A0AAE1EBX1"/>
<evidence type="ECO:0000256" key="19">
    <source>
        <dbReference type="SAM" id="MobiDB-lite"/>
    </source>
</evidence>
<dbReference type="InterPro" id="IPR000253">
    <property type="entry name" value="FHA_dom"/>
</dbReference>
<dbReference type="GO" id="GO:0006511">
    <property type="term" value="P:ubiquitin-dependent protein catabolic process"/>
    <property type="evidence" value="ECO:0007669"/>
    <property type="project" value="TreeGrafter"/>
</dbReference>
<evidence type="ECO:0000256" key="2">
    <source>
        <dbReference type="ARBA" id="ARBA00004322"/>
    </source>
</evidence>
<dbReference type="GO" id="GO:0061630">
    <property type="term" value="F:ubiquitin protein ligase activity"/>
    <property type="evidence" value="ECO:0007669"/>
    <property type="project" value="UniProtKB-EC"/>
</dbReference>
<evidence type="ECO:0000256" key="5">
    <source>
        <dbReference type="ARBA" id="ARBA00012483"/>
    </source>
</evidence>
<evidence type="ECO:0000256" key="18">
    <source>
        <dbReference type="PROSITE-ProRule" id="PRU00175"/>
    </source>
</evidence>
<feature type="region of interest" description="Disordered" evidence="19">
    <location>
        <begin position="248"/>
        <end position="282"/>
    </location>
</feature>
<dbReference type="PROSITE" id="PS00518">
    <property type="entry name" value="ZF_RING_1"/>
    <property type="match status" value="1"/>
</dbReference>
<comment type="subcellular location">
    <subcellularLocation>
        <location evidence="2">Nucleus</location>
        <location evidence="2">PML body</location>
    </subcellularLocation>
</comment>
<dbReference type="SMART" id="SM00184">
    <property type="entry name" value="RING"/>
    <property type="match status" value="1"/>
</dbReference>
<dbReference type="GO" id="GO:0016605">
    <property type="term" value="C:PML body"/>
    <property type="evidence" value="ECO:0007669"/>
    <property type="project" value="UniProtKB-SubCell"/>
</dbReference>
<dbReference type="InterPro" id="IPR013083">
    <property type="entry name" value="Znf_RING/FYVE/PHD"/>
</dbReference>
<dbReference type="PROSITE" id="PS50006">
    <property type="entry name" value="FHA_DOMAIN"/>
    <property type="match status" value="1"/>
</dbReference>
<keyword evidence="12" id="KW-0833">Ubl conjugation pathway</keyword>
<evidence type="ECO:0000256" key="7">
    <source>
        <dbReference type="ARBA" id="ARBA00022618"/>
    </source>
</evidence>
<dbReference type="Proteomes" id="UP001283361">
    <property type="component" value="Unassembled WGS sequence"/>
</dbReference>
<accession>A0AAE1EBX1</accession>
<evidence type="ECO:0000256" key="1">
    <source>
        <dbReference type="ARBA" id="ARBA00000900"/>
    </source>
</evidence>
<dbReference type="Gene3D" id="3.30.40.140">
    <property type="match status" value="1"/>
</dbReference>
<gene>
    <name evidence="22" type="ORF">RRG08_020284</name>
</gene>
<evidence type="ECO:0000256" key="6">
    <source>
        <dbReference type="ARBA" id="ARBA00017908"/>
    </source>
</evidence>
<evidence type="ECO:0000256" key="15">
    <source>
        <dbReference type="ARBA" id="ARBA00023306"/>
    </source>
</evidence>
<evidence type="ECO:0000256" key="11">
    <source>
        <dbReference type="ARBA" id="ARBA00022776"/>
    </source>
</evidence>
<feature type="region of interest" description="Disordered" evidence="19">
    <location>
        <begin position="393"/>
        <end position="446"/>
    </location>
</feature>
<dbReference type="Pfam" id="PF13923">
    <property type="entry name" value="zf-C3HC4_2"/>
    <property type="match status" value="1"/>
</dbReference>
<proteinExistence type="inferred from homology"/>
<evidence type="ECO:0000256" key="4">
    <source>
        <dbReference type="ARBA" id="ARBA00005797"/>
    </source>
</evidence>
<evidence type="ECO:0000259" key="21">
    <source>
        <dbReference type="PROSITE" id="PS50089"/>
    </source>
</evidence>
<dbReference type="PANTHER" id="PTHR16079">
    <property type="entry name" value="UBIQUITIN LIGASE PROTEIN CHFR"/>
    <property type="match status" value="1"/>
</dbReference>
<evidence type="ECO:0000256" key="10">
    <source>
        <dbReference type="ARBA" id="ARBA00022771"/>
    </source>
</evidence>
<keyword evidence="14" id="KW-0539">Nucleus</keyword>
<protein>
    <recommendedName>
        <fullName evidence="6">E3 ubiquitin-protein ligase CHFR</fullName>
        <ecNumber evidence="5">2.3.2.27</ecNumber>
    </recommendedName>
    <alternativeName>
        <fullName evidence="17">Checkpoint with forkhead and RING finger domains protein</fullName>
    </alternativeName>
    <alternativeName>
        <fullName evidence="16">RING-type E3 ubiquitin transferase CHFR</fullName>
    </alternativeName>
</protein>
<dbReference type="InterPro" id="IPR008984">
    <property type="entry name" value="SMAD_FHA_dom_sf"/>
</dbReference>
<feature type="compositionally biased region" description="Polar residues" evidence="19">
    <location>
        <begin position="395"/>
        <end position="408"/>
    </location>
</feature>
<organism evidence="22 23">
    <name type="scientific">Elysia crispata</name>
    <name type="common">lettuce slug</name>
    <dbReference type="NCBI Taxonomy" id="231223"/>
    <lineage>
        <taxon>Eukaryota</taxon>
        <taxon>Metazoa</taxon>
        <taxon>Spiralia</taxon>
        <taxon>Lophotrochozoa</taxon>
        <taxon>Mollusca</taxon>
        <taxon>Gastropoda</taxon>
        <taxon>Heterobranchia</taxon>
        <taxon>Euthyneura</taxon>
        <taxon>Panpulmonata</taxon>
        <taxon>Sacoglossa</taxon>
        <taxon>Placobranchoidea</taxon>
        <taxon>Plakobranchidae</taxon>
        <taxon>Elysia</taxon>
    </lineage>
</organism>
<dbReference type="PROSITE" id="PS50089">
    <property type="entry name" value="ZF_RING_2"/>
    <property type="match status" value="1"/>
</dbReference>
<dbReference type="EC" id="2.3.2.27" evidence="5"/>
<feature type="domain" description="FHA" evidence="20">
    <location>
        <begin position="84"/>
        <end position="130"/>
    </location>
</feature>
<keyword evidence="15" id="KW-0131">Cell cycle</keyword>
<reference evidence="22" key="1">
    <citation type="journal article" date="2023" name="G3 (Bethesda)">
        <title>A reference genome for the long-term kleptoplast-retaining sea slug Elysia crispata morphotype clarki.</title>
        <authorList>
            <person name="Eastman K.E."/>
            <person name="Pendleton A.L."/>
            <person name="Shaikh M.A."/>
            <person name="Suttiyut T."/>
            <person name="Ogas R."/>
            <person name="Tomko P."/>
            <person name="Gavelis G."/>
            <person name="Widhalm J.R."/>
            <person name="Wisecaver J.H."/>
        </authorList>
    </citation>
    <scope>NUCLEOTIDE SEQUENCE</scope>
    <source>
        <strain evidence="22">ECLA1</strain>
    </source>
</reference>
<comment type="catalytic activity">
    <reaction evidence="1">
        <text>S-ubiquitinyl-[E2 ubiquitin-conjugating enzyme]-L-cysteine + [acceptor protein]-L-lysine = [E2 ubiquitin-conjugating enzyme]-L-cysteine + N(6)-ubiquitinyl-[acceptor protein]-L-lysine.</text>
        <dbReference type="EC" id="2.3.2.27"/>
    </reaction>
</comment>
<evidence type="ECO:0000313" key="22">
    <source>
        <dbReference type="EMBL" id="KAK3800308.1"/>
    </source>
</evidence>
<dbReference type="CDD" id="cd16503">
    <property type="entry name" value="RING-HC_CHFR"/>
    <property type="match status" value="1"/>
</dbReference>
<dbReference type="SUPFAM" id="SSF49879">
    <property type="entry name" value="SMAD/FHA domain"/>
    <property type="match status" value="1"/>
</dbReference>
<evidence type="ECO:0000256" key="14">
    <source>
        <dbReference type="ARBA" id="ARBA00023242"/>
    </source>
</evidence>
<keyword evidence="23" id="KW-1185">Reference proteome</keyword>
<dbReference type="InterPro" id="IPR052256">
    <property type="entry name" value="E3_ubiquitin-ligase_CHFR"/>
</dbReference>
<evidence type="ECO:0000256" key="12">
    <source>
        <dbReference type="ARBA" id="ARBA00022786"/>
    </source>
</evidence>
<feature type="compositionally biased region" description="Low complexity" evidence="19">
    <location>
        <begin position="248"/>
        <end position="266"/>
    </location>
</feature>
<dbReference type="SMART" id="SM00240">
    <property type="entry name" value="FHA"/>
    <property type="match status" value="1"/>
</dbReference>